<feature type="chain" id="PRO_5041212348" evidence="1">
    <location>
        <begin position="17"/>
        <end position="261"/>
    </location>
</feature>
<evidence type="ECO:0000313" key="3">
    <source>
        <dbReference type="EMBL" id="WKW14227.1"/>
    </source>
</evidence>
<accession>A0AA49JY63</accession>
<organism evidence="2">
    <name type="scientific">Pseudogemmatithrix spongiicola</name>
    <dbReference type="NCBI Taxonomy" id="3062599"/>
    <lineage>
        <taxon>Bacteria</taxon>
        <taxon>Pseudomonadati</taxon>
        <taxon>Gemmatimonadota</taxon>
        <taxon>Gemmatimonadia</taxon>
        <taxon>Gemmatimonadales</taxon>
        <taxon>Gemmatimonadaceae</taxon>
        <taxon>Pseudogemmatithrix</taxon>
    </lineage>
</organism>
<feature type="signal peptide" evidence="1">
    <location>
        <begin position="1"/>
        <end position="16"/>
    </location>
</feature>
<evidence type="ECO:0000313" key="4">
    <source>
        <dbReference type="Proteomes" id="UP001229955"/>
    </source>
</evidence>
<evidence type="ECO:0000256" key="1">
    <source>
        <dbReference type="SAM" id="SignalP"/>
    </source>
</evidence>
<protein>
    <submittedName>
        <fullName evidence="2">HEAT repeat domain-containing protein</fullName>
    </submittedName>
</protein>
<keyword evidence="4" id="KW-1185">Reference proteome</keyword>
<dbReference type="EMBL" id="CP130613">
    <property type="protein sequence ID" value="WKW14227.1"/>
    <property type="molecule type" value="Genomic_DNA"/>
</dbReference>
<sequence length="261" mass="28061">MRALALAFLVSASAGAQDLAARVAAVGSGTVRLQFAADSGVCGNGRGNISIRRGDGRAIVSGENIHVNGRRAAEWEDDCEPGPVRVALDVSDRRVTAVRSYVGGRWRTAADLDLGEVSPTAARDYLMQLAATAESRAAKDAIFPALIADGPSPDAQLLAVAKDDARPRDVRSSATFWLSQSAGDRATAGLQELIGDPDREIREHAVFALSQRPNEESVPALIRLARTHQDPAVRRRAVFWLGQKRDPRALQYFEDVLLSQP</sequence>
<dbReference type="SMART" id="SM00567">
    <property type="entry name" value="EZ_HEAT"/>
    <property type="match status" value="3"/>
</dbReference>
<dbReference type="SUPFAM" id="SSF48371">
    <property type="entry name" value="ARM repeat"/>
    <property type="match status" value="1"/>
</dbReference>
<reference evidence="2" key="1">
    <citation type="submission" date="2023-07" db="EMBL/GenBank/DDBJ databases">
        <authorList>
            <person name="Haufschild T."/>
            <person name="Kallscheuer N."/>
            <person name="Hammer J."/>
            <person name="Kohn T."/>
            <person name="Kabuu M."/>
            <person name="Jogler M."/>
            <person name="Wohfarth N."/>
            <person name="Heuer A."/>
            <person name="Rohde M."/>
            <person name="van Teeseling M.C.F."/>
            <person name="Jogler C."/>
        </authorList>
    </citation>
    <scope>NUCLEOTIDE SEQUENCE</scope>
    <source>
        <strain evidence="2">Strain 138</strain>
        <strain evidence="3">Strain 318</strain>
    </source>
</reference>
<dbReference type="Pfam" id="PF13646">
    <property type="entry name" value="HEAT_2"/>
    <property type="match status" value="1"/>
</dbReference>
<dbReference type="Gene3D" id="1.25.10.10">
    <property type="entry name" value="Leucine-rich Repeat Variant"/>
    <property type="match status" value="1"/>
</dbReference>
<gene>
    <name evidence="2" type="ORF">Strain138_000558</name>
    <name evidence="3" type="ORF">Strain318_000558</name>
</gene>
<dbReference type="Proteomes" id="UP001229955">
    <property type="component" value="Chromosome"/>
</dbReference>
<name>A0AA49JSS1_9BACT</name>
<proteinExistence type="predicted"/>
<evidence type="ECO:0000313" key="2">
    <source>
        <dbReference type="EMBL" id="WKW11317.1"/>
    </source>
</evidence>
<keyword evidence="1" id="KW-0732">Signal</keyword>
<dbReference type="InterPro" id="IPR004155">
    <property type="entry name" value="PBS_lyase_HEAT"/>
</dbReference>
<dbReference type="AlphaFoldDB" id="A0AA49JSS1"/>
<dbReference type="EMBL" id="CP130612">
    <property type="protein sequence ID" value="WKW11317.1"/>
    <property type="molecule type" value="Genomic_DNA"/>
</dbReference>
<dbReference type="InterPro" id="IPR011989">
    <property type="entry name" value="ARM-like"/>
</dbReference>
<dbReference type="KEGG" id="pspc:Strain318_000558"/>
<dbReference type="InterPro" id="IPR016024">
    <property type="entry name" value="ARM-type_fold"/>
</dbReference>
<accession>A0AA49JSS1</accession>
<dbReference type="RefSeq" id="WP_367887016.1">
    <property type="nucleotide sequence ID" value="NZ_CP130612.1"/>
</dbReference>